<protein>
    <submittedName>
        <fullName evidence="1 2">Uncharacterized protein</fullName>
    </submittedName>
</protein>
<accession>A0A0C4DNL1</accession>
<sequence>MACWCWPLLVALRESSWCLHRLFLIYRAKLTKPGKWWFQGHGGMLGNIVGFPPLCCLVVGVSSLKQVHCWEPVGREPLEDTLLNLRSSVLYKSGKRDTTKAAAVLPKGYQSFWQGQILVRQDPAILACGPWWPGTREWLVSLEMHLPVLTCTSGSSLLP</sequence>
<evidence type="ECO:0000313" key="3">
    <source>
        <dbReference type="Proteomes" id="UP000011715"/>
    </source>
</evidence>
<reference evidence="1" key="3">
    <citation type="submission" date="2011-03" db="EMBL/GenBank/DDBJ databases">
        <title>Annotation of Magnaporthe poae ATCC 64411.</title>
        <authorList>
            <person name="Ma L.-J."/>
            <person name="Dead R."/>
            <person name="Young S.K."/>
            <person name="Zeng Q."/>
            <person name="Gargeya S."/>
            <person name="Fitzgerald M."/>
            <person name="Haas B."/>
            <person name="Abouelleil A."/>
            <person name="Alvarado L."/>
            <person name="Arachchi H.M."/>
            <person name="Berlin A."/>
            <person name="Brown A."/>
            <person name="Chapman S.B."/>
            <person name="Chen Z."/>
            <person name="Dunbar C."/>
            <person name="Freedman E."/>
            <person name="Gearin G."/>
            <person name="Gellesch M."/>
            <person name="Goldberg J."/>
            <person name="Griggs A."/>
            <person name="Gujja S."/>
            <person name="Heiman D."/>
            <person name="Howarth C."/>
            <person name="Larson L."/>
            <person name="Lui A."/>
            <person name="MacDonald P.J.P."/>
            <person name="Mehta T."/>
            <person name="Montmayeur A."/>
            <person name="Murphy C."/>
            <person name="Neiman D."/>
            <person name="Pearson M."/>
            <person name="Priest M."/>
            <person name="Roberts A."/>
            <person name="Saif S."/>
            <person name="Shea T."/>
            <person name="Shenoy N."/>
            <person name="Sisk P."/>
            <person name="Stolte C."/>
            <person name="Sykes S."/>
            <person name="Yandava C."/>
            <person name="Wortman J."/>
            <person name="Nusbaum C."/>
            <person name="Birren B."/>
        </authorList>
    </citation>
    <scope>NUCLEOTIDE SEQUENCE</scope>
    <source>
        <strain evidence="1">ATCC 64411</strain>
    </source>
</reference>
<reference evidence="3" key="1">
    <citation type="submission" date="2010-05" db="EMBL/GenBank/DDBJ databases">
        <title>The genome sequence of Magnaporthe poae strain ATCC 64411.</title>
        <authorList>
            <person name="Ma L.-J."/>
            <person name="Dead R."/>
            <person name="Young S."/>
            <person name="Zeng Q."/>
            <person name="Koehrsen M."/>
            <person name="Alvarado L."/>
            <person name="Berlin A."/>
            <person name="Chapman S.B."/>
            <person name="Chen Z."/>
            <person name="Freedman E."/>
            <person name="Gellesch M."/>
            <person name="Goldberg J."/>
            <person name="Griggs A."/>
            <person name="Gujja S."/>
            <person name="Heilman E.R."/>
            <person name="Heiman D."/>
            <person name="Hepburn T."/>
            <person name="Howarth C."/>
            <person name="Jen D."/>
            <person name="Larson L."/>
            <person name="Mehta T."/>
            <person name="Neiman D."/>
            <person name="Pearson M."/>
            <person name="Roberts A."/>
            <person name="Saif S."/>
            <person name="Shea T."/>
            <person name="Shenoy N."/>
            <person name="Sisk P."/>
            <person name="Stolte C."/>
            <person name="Sykes S."/>
            <person name="Walk T."/>
            <person name="White J."/>
            <person name="Yandava C."/>
            <person name="Haas B."/>
            <person name="Nusbaum C."/>
            <person name="Birren B."/>
        </authorList>
    </citation>
    <scope>NUCLEOTIDE SEQUENCE [LARGE SCALE GENOMIC DNA]</scope>
    <source>
        <strain evidence="3">ATCC 64411 / 73-15</strain>
    </source>
</reference>
<reference evidence="2" key="5">
    <citation type="submission" date="2015-06" db="UniProtKB">
        <authorList>
            <consortium name="EnsemblFungi"/>
        </authorList>
    </citation>
    <scope>IDENTIFICATION</scope>
    <source>
        <strain evidence="2">ATCC 64411</strain>
    </source>
</reference>
<dbReference type="EMBL" id="GL876966">
    <property type="protein sequence ID" value="KLU82330.1"/>
    <property type="molecule type" value="Genomic_DNA"/>
</dbReference>
<gene>
    <name evidence="1" type="ORF">MAPG_01403</name>
</gene>
<reference evidence="1" key="2">
    <citation type="submission" date="2010-05" db="EMBL/GenBank/DDBJ databases">
        <title>The Genome Sequence of Magnaporthe poae strain ATCC 64411.</title>
        <authorList>
            <consortium name="The Broad Institute Genome Sequencing Platform"/>
            <consortium name="Broad Institute Genome Sequencing Center for Infectious Disease"/>
            <person name="Ma L.-J."/>
            <person name="Dead R."/>
            <person name="Young S."/>
            <person name="Zeng Q."/>
            <person name="Koehrsen M."/>
            <person name="Alvarado L."/>
            <person name="Berlin A."/>
            <person name="Chapman S.B."/>
            <person name="Chen Z."/>
            <person name="Freedman E."/>
            <person name="Gellesch M."/>
            <person name="Goldberg J."/>
            <person name="Griggs A."/>
            <person name="Gujja S."/>
            <person name="Heilman E.R."/>
            <person name="Heiman D."/>
            <person name="Hepburn T."/>
            <person name="Howarth C."/>
            <person name="Jen D."/>
            <person name="Larson L."/>
            <person name="Mehta T."/>
            <person name="Neiman D."/>
            <person name="Pearson M."/>
            <person name="Roberts A."/>
            <person name="Saif S."/>
            <person name="Shea T."/>
            <person name="Shenoy N."/>
            <person name="Sisk P."/>
            <person name="Stolte C."/>
            <person name="Sykes S."/>
            <person name="Walk T."/>
            <person name="White J."/>
            <person name="Yandava C."/>
            <person name="Haas B."/>
            <person name="Nusbaum C."/>
            <person name="Birren B."/>
        </authorList>
    </citation>
    <scope>NUCLEOTIDE SEQUENCE</scope>
    <source>
        <strain evidence="1">ATCC 64411</strain>
    </source>
</reference>
<evidence type="ECO:0000313" key="1">
    <source>
        <dbReference type="EMBL" id="KLU82330.1"/>
    </source>
</evidence>
<proteinExistence type="predicted"/>
<organism evidence="2 3">
    <name type="scientific">Magnaporthiopsis poae (strain ATCC 64411 / 73-15)</name>
    <name type="common">Kentucky bluegrass fungus</name>
    <name type="synonym">Magnaporthe poae</name>
    <dbReference type="NCBI Taxonomy" id="644358"/>
    <lineage>
        <taxon>Eukaryota</taxon>
        <taxon>Fungi</taxon>
        <taxon>Dikarya</taxon>
        <taxon>Ascomycota</taxon>
        <taxon>Pezizomycotina</taxon>
        <taxon>Sordariomycetes</taxon>
        <taxon>Sordariomycetidae</taxon>
        <taxon>Magnaporthales</taxon>
        <taxon>Magnaporthaceae</taxon>
        <taxon>Magnaporthiopsis</taxon>
    </lineage>
</organism>
<dbReference type="Proteomes" id="UP000011715">
    <property type="component" value="Unassembled WGS sequence"/>
</dbReference>
<name>A0A0C4DNL1_MAGP6</name>
<dbReference type="EMBL" id="ADBL01000338">
    <property type="status" value="NOT_ANNOTATED_CDS"/>
    <property type="molecule type" value="Genomic_DNA"/>
</dbReference>
<reference evidence="2" key="4">
    <citation type="journal article" date="2015" name="G3 (Bethesda)">
        <title>Genome sequences of three phytopathogenic species of the Magnaporthaceae family of fungi.</title>
        <authorList>
            <person name="Okagaki L.H."/>
            <person name="Nunes C.C."/>
            <person name="Sailsbery J."/>
            <person name="Clay B."/>
            <person name="Brown D."/>
            <person name="John T."/>
            <person name="Oh Y."/>
            <person name="Young N."/>
            <person name="Fitzgerald M."/>
            <person name="Haas B.J."/>
            <person name="Zeng Q."/>
            <person name="Young S."/>
            <person name="Adiconis X."/>
            <person name="Fan L."/>
            <person name="Levin J.Z."/>
            <person name="Mitchell T.K."/>
            <person name="Okubara P.A."/>
            <person name="Farman M.L."/>
            <person name="Kohn L.M."/>
            <person name="Birren B."/>
            <person name="Ma L.-J."/>
            <person name="Dean R.A."/>
        </authorList>
    </citation>
    <scope>NUCLEOTIDE SEQUENCE</scope>
    <source>
        <strain evidence="2">ATCC 64411 / 73-15</strain>
    </source>
</reference>
<dbReference type="EnsemblFungi" id="MAPG_01403T0">
    <property type="protein sequence ID" value="MAPG_01403T0"/>
    <property type="gene ID" value="MAPG_01403"/>
</dbReference>
<keyword evidence="3" id="KW-1185">Reference proteome</keyword>
<dbReference type="AlphaFoldDB" id="A0A0C4DNL1"/>
<dbReference type="VEuPathDB" id="FungiDB:MAPG_01403"/>
<evidence type="ECO:0000313" key="2">
    <source>
        <dbReference type="EnsemblFungi" id="MAPG_01403T0"/>
    </source>
</evidence>